<feature type="compositionally biased region" description="Low complexity" evidence="1">
    <location>
        <begin position="173"/>
        <end position="187"/>
    </location>
</feature>
<gene>
    <name evidence="2" type="ORF">PT974_01799</name>
</gene>
<feature type="compositionally biased region" description="Low complexity" evidence="1">
    <location>
        <begin position="197"/>
        <end position="208"/>
    </location>
</feature>
<comment type="caution">
    <text evidence="2">The sequence shown here is derived from an EMBL/GenBank/DDBJ whole genome shotgun (WGS) entry which is preliminary data.</text>
</comment>
<reference evidence="2 3" key="1">
    <citation type="submission" date="2024-01" db="EMBL/GenBank/DDBJ databases">
        <title>Complete genome of Cladobotryum mycophilum ATHUM6906.</title>
        <authorList>
            <person name="Christinaki A.C."/>
            <person name="Myridakis A.I."/>
            <person name="Kouvelis V.N."/>
        </authorList>
    </citation>
    <scope>NUCLEOTIDE SEQUENCE [LARGE SCALE GENOMIC DNA]</scope>
    <source>
        <strain evidence="2 3">ATHUM6906</strain>
    </source>
</reference>
<protein>
    <submittedName>
        <fullName evidence="2">Uncharacterized protein</fullName>
    </submittedName>
</protein>
<proteinExistence type="predicted"/>
<accession>A0ABR0SXF1</accession>
<dbReference type="Proteomes" id="UP001338125">
    <property type="component" value="Unassembled WGS sequence"/>
</dbReference>
<evidence type="ECO:0000256" key="1">
    <source>
        <dbReference type="SAM" id="MobiDB-lite"/>
    </source>
</evidence>
<evidence type="ECO:0000313" key="3">
    <source>
        <dbReference type="Proteomes" id="UP001338125"/>
    </source>
</evidence>
<evidence type="ECO:0000313" key="2">
    <source>
        <dbReference type="EMBL" id="KAK5996465.1"/>
    </source>
</evidence>
<name>A0ABR0SXF1_9HYPO</name>
<dbReference type="EMBL" id="JAVFKD010000002">
    <property type="protein sequence ID" value="KAK5996465.1"/>
    <property type="molecule type" value="Genomic_DNA"/>
</dbReference>
<organism evidence="2 3">
    <name type="scientific">Cladobotryum mycophilum</name>
    <dbReference type="NCBI Taxonomy" id="491253"/>
    <lineage>
        <taxon>Eukaryota</taxon>
        <taxon>Fungi</taxon>
        <taxon>Dikarya</taxon>
        <taxon>Ascomycota</taxon>
        <taxon>Pezizomycotina</taxon>
        <taxon>Sordariomycetes</taxon>
        <taxon>Hypocreomycetidae</taxon>
        <taxon>Hypocreales</taxon>
        <taxon>Hypocreaceae</taxon>
        <taxon>Cladobotryum</taxon>
    </lineage>
</organism>
<sequence>MSLSFIDMADVATYNIHYSSPEKPQKRRRLNRKAMEQELREQEMREEAMQRQEASRSMALEYLEEFLDNSEWSERRDYISIIYDAVPTMEELVSFGGLDEKEGTRACRRMFKAVVIWDELGHNLWEVLNASSDTRRPSIDDAAAADTVAADFDTASTIVPSRRTSEDSSLSSRASFWSTPSRSSSTSEKQPRRKWYSRPSTPVSRRSSVASSESKHLCECCAARCQPSELATLSEPQVYETPRSTSSTSFKSTLPKIISENCASALRRTWGRLSDRTMSTHGRIYNY</sequence>
<feature type="region of interest" description="Disordered" evidence="1">
    <location>
        <begin position="173"/>
        <end position="208"/>
    </location>
</feature>
<keyword evidence="3" id="KW-1185">Reference proteome</keyword>